<proteinExistence type="predicted"/>
<feature type="compositionally biased region" description="Polar residues" evidence="1">
    <location>
        <begin position="243"/>
        <end position="252"/>
    </location>
</feature>
<feature type="transmembrane region" description="Helical" evidence="2">
    <location>
        <begin position="113"/>
        <end position="133"/>
    </location>
</feature>
<keyword evidence="2" id="KW-0812">Transmembrane</keyword>
<evidence type="ECO:0000256" key="2">
    <source>
        <dbReference type="SAM" id="Phobius"/>
    </source>
</evidence>
<comment type="caution">
    <text evidence="3">The sequence shown here is derived from an EMBL/GenBank/DDBJ whole genome shotgun (WGS) entry which is preliminary data.</text>
</comment>
<accession>A0ABR3AKW3</accession>
<protein>
    <recommendedName>
        <fullName evidence="6">Transmembrane protein</fullName>
    </recommendedName>
</protein>
<reference evidence="3 5" key="1">
    <citation type="submission" date="2024-04" db="EMBL/GenBank/DDBJ databases">
        <title>Symmetric and asymmetric DNA N6-adenine methylation regulates different biological responses in Mucorales.</title>
        <authorList>
            <consortium name="Lawrence Berkeley National Laboratory"/>
            <person name="Lax C."/>
            <person name="Mondo S.J."/>
            <person name="Osorio-Concepcion M."/>
            <person name="Muszewska A."/>
            <person name="Corrochano-Luque M."/>
            <person name="Gutierrez G."/>
            <person name="Riley R."/>
            <person name="Lipzen A."/>
            <person name="Guo J."/>
            <person name="Hundley H."/>
            <person name="Amirebrahimi M."/>
            <person name="Ng V."/>
            <person name="Lorenzo-Gutierrez D."/>
            <person name="Binder U."/>
            <person name="Yang J."/>
            <person name="Song Y."/>
            <person name="Canovas D."/>
            <person name="Navarro E."/>
            <person name="Freitag M."/>
            <person name="Gabaldon T."/>
            <person name="Grigoriev I.V."/>
            <person name="Corrochano L.M."/>
            <person name="Nicolas F.E."/>
            <person name="Garre V."/>
        </authorList>
    </citation>
    <scope>NUCLEOTIDE SEQUENCE [LARGE SCALE GENOMIC DNA]</scope>
    <source>
        <strain evidence="3 5">L51</strain>
    </source>
</reference>
<keyword evidence="2" id="KW-0472">Membrane</keyword>
<feature type="compositionally biased region" description="Polar residues" evidence="1">
    <location>
        <begin position="277"/>
        <end position="312"/>
    </location>
</feature>
<keyword evidence="5" id="KW-1185">Reference proteome</keyword>
<feature type="region of interest" description="Disordered" evidence="1">
    <location>
        <begin position="238"/>
        <end position="334"/>
    </location>
</feature>
<evidence type="ECO:0000313" key="4">
    <source>
        <dbReference type="EMBL" id="KAL0075869.1"/>
    </source>
</evidence>
<dbReference type="EMBL" id="JBCLYO010000033">
    <property type="protein sequence ID" value="KAL0075866.1"/>
    <property type="molecule type" value="Genomic_DNA"/>
</dbReference>
<name>A0ABR3AKW3_PHYBL</name>
<keyword evidence="2" id="KW-1133">Transmembrane helix</keyword>
<dbReference type="EMBL" id="JBCLYO010000033">
    <property type="protein sequence ID" value="KAL0075869.1"/>
    <property type="molecule type" value="Genomic_DNA"/>
</dbReference>
<feature type="compositionally biased region" description="Polar residues" evidence="1">
    <location>
        <begin position="321"/>
        <end position="334"/>
    </location>
</feature>
<dbReference type="Proteomes" id="UP001448207">
    <property type="component" value="Unassembled WGS sequence"/>
</dbReference>
<evidence type="ECO:0000313" key="3">
    <source>
        <dbReference type="EMBL" id="KAL0075866.1"/>
    </source>
</evidence>
<sequence>MDLDHQQGVYKTTNSKQPNFQQKQCANLQRWGQPQKGLATKWQRSYQILAYHAKNPKYIQAYNAMYNISRGEKVRLAYRAALPFVLIFWMDGPMVDIVSDEKVQRQKQPLKNCLIACFVVHIVSALSSVVYYWRPLLVPCCKLKVQKDLSEPTSESSKTHQKKGGRLKIAFQGLQERVRQGSKTHSARHDYIMNTVPHSIHSPWLKHKTQATKALNPGTEQARDPANRDFQNEIRTIPERYQKSSQPDQTSQQDHRGPKTTQNQGLRKPYSYRNHHSQISASDLRGSQQEPYEQKVQANPTVVQAPPSNVYKQQIPEANRIENQSSTTTGYTHM</sequence>
<evidence type="ECO:0000313" key="5">
    <source>
        <dbReference type="Proteomes" id="UP001448207"/>
    </source>
</evidence>
<evidence type="ECO:0000256" key="1">
    <source>
        <dbReference type="SAM" id="MobiDB-lite"/>
    </source>
</evidence>
<evidence type="ECO:0008006" key="6">
    <source>
        <dbReference type="Google" id="ProtNLM"/>
    </source>
</evidence>
<organism evidence="3 5">
    <name type="scientific">Phycomyces blakesleeanus</name>
    <dbReference type="NCBI Taxonomy" id="4837"/>
    <lineage>
        <taxon>Eukaryota</taxon>
        <taxon>Fungi</taxon>
        <taxon>Fungi incertae sedis</taxon>
        <taxon>Mucoromycota</taxon>
        <taxon>Mucoromycotina</taxon>
        <taxon>Mucoromycetes</taxon>
        <taxon>Mucorales</taxon>
        <taxon>Phycomycetaceae</taxon>
        <taxon>Phycomyces</taxon>
    </lineage>
</organism>
<gene>
    <name evidence="3" type="ORF">J3Q64DRAFT_1825786</name>
    <name evidence="4" type="ORF">J3Q64DRAFT_1877278</name>
</gene>